<feature type="non-terminal residue" evidence="2">
    <location>
        <position position="112"/>
    </location>
</feature>
<evidence type="ECO:0000313" key="3">
    <source>
        <dbReference type="Proteomes" id="UP000030653"/>
    </source>
</evidence>
<protein>
    <recommendedName>
        <fullName evidence="1">Nuclear pore complex protein NUP96 C-terminal domain-containing protein</fullName>
    </recommendedName>
</protein>
<dbReference type="InterPro" id="IPR021967">
    <property type="entry name" value="Nup98_C"/>
</dbReference>
<dbReference type="RefSeq" id="XP_040629385.1">
    <property type="nucleotide sequence ID" value="XM_040774320.1"/>
</dbReference>
<sequence length="112" mass="12834">MDANDLRLATLLAQASGADSIFRGAMKEQLLNWKDEHVDAQVSSYYRKIYSLLTGEVLRVEGNRNITDRALSTSDVPIASSLDWKRAFGLFFWYGSKFETPFEEVFRNFEAE</sequence>
<dbReference type="STRING" id="1858805.M5FWX3"/>
<dbReference type="HOGENOM" id="CLU_2365167_0_0_1"/>
<evidence type="ECO:0000313" key="2">
    <source>
        <dbReference type="EMBL" id="EJU02491.1"/>
    </source>
</evidence>
<feature type="domain" description="Nuclear pore complex protein NUP96 C-terminal" evidence="1">
    <location>
        <begin position="1"/>
        <end position="111"/>
    </location>
</feature>
<gene>
    <name evidence="2" type="ORF">DACRYDRAFT_29637</name>
</gene>
<proteinExistence type="predicted"/>
<keyword evidence="3" id="KW-1185">Reference proteome</keyword>
<organism evidence="2 3">
    <name type="scientific">Dacryopinax primogenitus (strain DJM 731)</name>
    <name type="common">Brown rot fungus</name>
    <dbReference type="NCBI Taxonomy" id="1858805"/>
    <lineage>
        <taxon>Eukaryota</taxon>
        <taxon>Fungi</taxon>
        <taxon>Dikarya</taxon>
        <taxon>Basidiomycota</taxon>
        <taxon>Agaricomycotina</taxon>
        <taxon>Dacrymycetes</taxon>
        <taxon>Dacrymycetales</taxon>
        <taxon>Dacrymycetaceae</taxon>
        <taxon>Dacryopinax</taxon>
    </lineage>
</organism>
<accession>M5FWX3</accession>
<reference evidence="2 3" key="1">
    <citation type="journal article" date="2012" name="Science">
        <title>The Paleozoic origin of enzymatic lignin decomposition reconstructed from 31 fungal genomes.</title>
        <authorList>
            <person name="Floudas D."/>
            <person name="Binder M."/>
            <person name="Riley R."/>
            <person name="Barry K."/>
            <person name="Blanchette R.A."/>
            <person name="Henrissat B."/>
            <person name="Martinez A.T."/>
            <person name="Otillar R."/>
            <person name="Spatafora J.W."/>
            <person name="Yadav J.S."/>
            <person name="Aerts A."/>
            <person name="Benoit I."/>
            <person name="Boyd A."/>
            <person name="Carlson A."/>
            <person name="Copeland A."/>
            <person name="Coutinho P.M."/>
            <person name="de Vries R.P."/>
            <person name="Ferreira P."/>
            <person name="Findley K."/>
            <person name="Foster B."/>
            <person name="Gaskell J."/>
            <person name="Glotzer D."/>
            <person name="Gorecki P."/>
            <person name="Heitman J."/>
            <person name="Hesse C."/>
            <person name="Hori C."/>
            <person name="Igarashi K."/>
            <person name="Jurgens J.A."/>
            <person name="Kallen N."/>
            <person name="Kersten P."/>
            <person name="Kohler A."/>
            <person name="Kuees U."/>
            <person name="Kumar T.K.A."/>
            <person name="Kuo A."/>
            <person name="LaButti K."/>
            <person name="Larrondo L.F."/>
            <person name="Lindquist E."/>
            <person name="Ling A."/>
            <person name="Lombard V."/>
            <person name="Lucas S."/>
            <person name="Lundell T."/>
            <person name="Martin R."/>
            <person name="McLaughlin D.J."/>
            <person name="Morgenstern I."/>
            <person name="Morin E."/>
            <person name="Murat C."/>
            <person name="Nagy L.G."/>
            <person name="Nolan M."/>
            <person name="Ohm R.A."/>
            <person name="Patyshakuliyeva A."/>
            <person name="Rokas A."/>
            <person name="Ruiz-Duenas F.J."/>
            <person name="Sabat G."/>
            <person name="Salamov A."/>
            <person name="Samejima M."/>
            <person name="Schmutz J."/>
            <person name="Slot J.C."/>
            <person name="St John F."/>
            <person name="Stenlid J."/>
            <person name="Sun H."/>
            <person name="Sun S."/>
            <person name="Syed K."/>
            <person name="Tsang A."/>
            <person name="Wiebenga A."/>
            <person name="Young D."/>
            <person name="Pisabarro A."/>
            <person name="Eastwood D.C."/>
            <person name="Martin F."/>
            <person name="Cullen D."/>
            <person name="Grigoriev I.V."/>
            <person name="Hibbett D.S."/>
        </authorList>
    </citation>
    <scope>NUCLEOTIDE SEQUENCE [LARGE SCALE GENOMIC DNA]</scope>
    <source>
        <strain evidence="2 3">DJM-731 SS1</strain>
    </source>
</reference>
<dbReference type="GeneID" id="63689382"/>
<dbReference type="Proteomes" id="UP000030653">
    <property type="component" value="Unassembled WGS sequence"/>
</dbReference>
<dbReference type="EMBL" id="JH795862">
    <property type="protein sequence ID" value="EJU02491.1"/>
    <property type="molecule type" value="Genomic_DNA"/>
</dbReference>
<dbReference type="OrthoDB" id="3797628at2759"/>
<dbReference type="Pfam" id="PF12110">
    <property type="entry name" value="Nup96"/>
    <property type="match status" value="1"/>
</dbReference>
<dbReference type="AlphaFoldDB" id="M5FWX3"/>
<name>M5FWX3_DACPD</name>
<dbReference type="Gene3D" id="1.25.40.690">
    <property type="match status" value="1"/>
</dbReference>
<evidence type="ECO:0000259" key="1">
    <source>
        <dbReference type="Pfam" id="PF12110"/>
    </source>
</evidence>